<protein>
    <submittedName>
        <fullName evidence="3">Uncharacterized conserved protein</fullName>
    </submittedName>
</protein>
<dbReference type="HOGENOM" id="CLU_1467668_0_0_5"/>
<evidence type="ECO:0000256" key="1">
    <source>
        <dbReference type="SAM" id="MobiDB-lite"/>
    </source>
</evidence>
<name>A8I599_AZOC5</name>
<dbReference type="eggNOG" id="COG5490">
    <property type="taxonomic scope" value="Bacteria"/>
</dbReference>
<dbReference type="RefSeq" id="WP_012170776.1">
    <property type="nucleotide sequence ID" value="NC_009937.1"/>
</dbReference>
<reference evidence="3 4" key="1">
    <citation type="journal article" date="2007" name="Appl. Environ. Microbiol.">
        <title>Rhizobial factors required for stem nodule maturation and maintenance in Sesbania rostrata-Azorhizobium caulinodans ORS571 symbiosis.</title>
        <authorList>
            <person name="Suzuki S."/>
            <person name="Aono T."/>
            <person name="Lee KB."/>
            <person name="Suzuki T."/>
            <person name="Liu CT."/>
            <person name="Miwa H."/>
            <person name="Wakao S."/>
            <person name="Iki T."/>
            <person name="Oyaizu H."/>
        </authorList>
    </citation>
    <scope>NUCLEOTIDE SEQUENCE [LARGE SCALE GENOMIC DNA]</scope>
    <source>
        <strain evidence="4">ATCC 43989 / DSM 5975 / JCM 20966 / LMG 6465 / NBRC 14845 / NCIMB 13405 / ORS 571</strain>
    </source>
</reference>
<reference evidence="3 4" key="5">
    <citation type="journal article" date="2010" name="Appl. Environ. Microbiol.">
        <title>phrR-like gene praR of Azorhizobium caulinodans ORS571 is essential for symbiosis with Sesbania rostrata and is involved in expression of reb genes.</title>
        <authorList>
            <person name="Akiba N."/>
            <person name="Aono T."/>
            <person name="Toyazaki H."/>
            <person name="Sato S."/>
            <person name="Oyaizu H."/>
        </authorList>
    </citation>
    <scope>NUCLEOTIDE SEQUENCE [LARGE SCALE GENOMIC DNA]</scope>
    <source>
        <strain evidence="4">ATCC 43989 / DSM 5975 / JCM 20966 / LMG 6465 / NBRC 14845 / NCIMB 13405 / ORS 571</strain>
    </source>
</reference>
<dbReference type="InterPro" id="IPR018968">
    <property type="entry name" value="Phasin"/>
</dbReference>
<evidence type="ECO:0000313" key="4">
    <source>
        <dbReference type="Proteomes" id="UP000000270"/>
    </source>
</evidence>
<evidence type="ECO:0000259" key="2">
    <source>
        <dbReference type="Pfam" id="PF09361"/>
    </source>
</evidence>
<reference evidence="4" key="2">
    <citation type="submission" date="2007-04" db="EMBL/GenBank/DDBJ databases">
        <title>Complete genome sequence of the nitrogen-fixing bacterium Azorhizobium caulinodans ORS571.</title>
        <authorList>
            <person name="Lee K.B."/>
            <person name="Backer P.D."/>
            <person name="Aono T."/>
            <person name="Liu C.T."/>
            <person name="Suzuki S."/>
            <person name="Suzuki T."/>
            <person name="Kaneko T."/>
            <person name="Yamada M."/>
            <person name="Tabata S."/>
            <person name="Kupfer D.M."/>
            <person name="Najar F.Z."/>
            <person name="Wiley G.B."/>
            <person name="Roe B."/>
            <person name="Binnewies T."/>
            <person name="Ussery D."/>
            <person name="Vereecke D."/>
            <person name="Gevers D."/>
            <person name="Holsters M."/>
            <person name="Oyaizu H."/>
        </authorList>
    </citation>
    <scope>NUCLEOTIDE SEQUENCE [LARGE SCALE GENOMIC DNA]</scope>
    <source>
        <strain evidence="4">ATCC 43989 / DSM 5975 / JCM 20966 / LMG 6465 / NBRC 14845 / NCIMB 13405 / ORS 571</strain>
    </source>
</reference>
<evidence type="ECO:0000313" key="3">
    <source>
        <dbReference type="EMBL" id="BAF88247.1"/>
    </source>
</evidence>
<feature type="domain" description="Phasin" evidence="2">
    <location>
        <begin position="50"/>
        <end position="122"/>
    </location>
</feature>
<accession>A8I599</accession>
<sequence length="187" mass="20077">MTPKFGPDLELPTELKAIAEKNVAQARQAFDTLFDAARTAVGESEGRLEEVRSNMKGLRQKTLGLVETNINAGFDFLNKLVQAKSPQEVLALQSEFLTRQMQALSEQAASLGSDARSLGESTVRSLDEHAKALAERVKALGTLATQHAQSAAADVQAAGKAAQSDVQATAEHAAENIQQPYNPNQTY</sequence>
<reference evidence="3 4" key="6">
    <citation type="journal article" date="2011" name="Appl. Environ. Microbiol.">
        <title>Involvement of the azorhizobial chromosome partition gene (parA) in the onset of bacteroid differentiation during Sesbania rostrata stem nodule development.</title>
        <authorList>
            <person name="Liu CT."/>
            <person name="Lee KB."/>
            <person name="Wang YS."/>
            <person name="Peng MH."/>
            <person name="Lee KT."/>
            <person name="Suzuki S."/>
            <person name="Suzuki T."/>
            <person name="Oyaizu H."/>
        </authorList>
    </citation>
    <scope>NUCLEOTIDE SEQUENCE [LARGE SCALE GENOMIC DNA]</scope>
    <source>
        <strain evidence="4">ATCC 43989 / DSM 5975 / JCM 20966 / LMG 6465 / NBRC 14845 / NCIMB 13405 / ORS 571</strain>
    </source>
</reference>
<dbReference type="STRING" id="438753.AZC_2249"/>
<dbReference type="AlphaFoldDB" id="A8I599"/>
<dbReference type="KEGG" id="azc:AZC_2249"/>
<feature type="compositionally biased region" description="Polar residues" evidence="1">
    <location>
        <begin position="176"/>
        <end position="187"/>
    </location>
</feature>
<feature type="region of interest" description="Disordered" evidence="1">
    <location>
        <begin position="159"/>
        <end position="187"/>
    </location>
</feature>
<keyword evidence="4" id="KW-1185">Reference proteome</keyword>
<reference evidence="3 4" key="4">
    <citation type="journal article" date="2009" name="Appl. Environ. Microbiol.">
        <title>Comparative genome-wide transcriptional profiling of Azorhizobium caulinodans ORS571 grown under free-living and symbiotic conditions.</title>
        <authorList>
            <person name="Tsukada S."/>
            <person name="Aono T."/>
            <person name="Akiba N."/>
            <person name="Lee KB."/>
            <person name="Liu CT."/>
            <person name="Toyazaki H."/>
            <person name="Oyaizu H."/>
        </authorList>
    </citation>
    <scope>NUCLEOTIDE SEQUENCE [LARGE SCALE GENOMIC DNA]</scope>
    <source>
        <strain evidence="4">ATCC 43989 / DSM 5975 / JCM 20966 / LMG 6465 / NBRC 14845 / NCIMB 13405 / ORS 571</strain>
    </source>
</reference>
<organism evidence="3 4">
    <name type="scientific">Azorhizobium caulinodans (strain ATCC 43989 / DSM 5975 / JCM 20966 / LMG 6465 / NBRC 14845 / NCIMB 13405 / ORS 571)</name>
    <dbReference type="NCBI Taxonomy" id="438753"/>
    <lineage>
        <taxon>Bacteria</taxon>
        <taxon>Pseudomonadati</taxon>
        <taxon>Pseudomonadota</taxon>
        <taxon>Alphaproteobacteria</taxon>
        <taxon>Hyphomicrobiales</taxon>
        <taxon>Xanthobacteraceae</taxon>
        <taxon>Azorhizobium</taxon>
    </lineage>
</organism>
<dbReference type="Pfam" id="PF09361">
    <property type="entry name" value="Phasin_2"/>
    <property type="match status" value="1"/>
</dbReference>
<gene>
    <name evidence="3" type="ordered locus">AZC_2249</name>
</gene>
<dbReference type="EMBL" id="AP009384">
    <property type="protein sequence ID" value="BAF88247.1"/>
    <property type="molecule type" value="Genomic_DNA"/>
</dbReference>
<proteinExistence type="predicted"/>
<dbReference type="Proteomes" id="UP000000270">
    <property type="component" value="Chromosome"/>
</dbReference>
<reference evidence="3 4" key="3">
    <citation type="journal article" date="2008" name="BMC Genomics">
        <title>The genome of the versatile nitrogen fixer Azorhizobium caulinodans ORS571.</title>
        <authorList>
            <person name="Lee KB."/>
            <person name="Backer P.D."/>
            <person name="Aono T."/>
            <person name="Liu CT."/>
            <person name="Suzuki S."/>
            <person name="Suzuki T."/>
            <person name="Kaneko T."/>
            <person name="Yamada M."/>
            <person name="Tabata S."/>
            <person name="Kupfer D.M."/>
            <person name="Najar F.Z."/>
            <person name="Wiley G.B."/>
            <person name="Roe B."/>
            <person name="Binnewies T.T."/>
            <person name="Ussery D.W."/>
            <person name="D'Haeze W."/>
            <person name="Herder J.D."/>
            <person name="Gevers D."/>
            <person name="Vereecke D."/>
            <person name="Holsters M."/>
            <person name="Oyaizu H."/>
        </authorList>
    </citation>
    <scope>NUCLEOTIDE SEQUENCE [LARGE SCALE GENOMIC DNA]</scope>
    <source>
        <strain evidence="4">ATCC 43989 / DSM 5975 / JCM 20966 / LMG 6465 / NBRC 14845 / NCIMB 13405 / ORS 571</strain>
    </source>
</reference>